<dbReference type="KEGG" id="bcoh:BC6307_03580"/>
<dbReference type="RefSeq" id="WP_066420647.1">
    <property type="nucleotide sequence ID" value="NZ_CP018866.1"/>
</dbReference>
<proteinExistence type="predicted"/>
<sequence>MKKLGLVVLLLLTACNGDTQNNNFSILPTEGEYTFHRFVEDKFQSDYRILYSVVPDSNIVQSKFVQTIDTNEVIETHTFYTELDDGVYGYYVVEEEFPEDWTPADIEKFSKEKILPIPPEVGETWSNIIEELDNETTYRITSNSETLKTEAKTFNDVIVIQFEEKNNGKTIRTGHSYFVPQVGWVRFEAKGEFLTEVNEIIEINN</sequence>
<dbReference type="PROSITE" id="PS51257">
    <property type="entry name" value="PROKAR_LIPOPROTEIN"/>
    <property type="match status" value="1"/>
</dbReference>
<dbReference type="Proteomes" id="UP000215224">
    <property type="component" value="Chromosome"/>
</dbReference>
<accession>A0A223KLZ0</accession>
<protein>
    <submittedName>
        <fullName evidence="1">Uncharacterized protein</fullName>
    </submittedName>
</protein>
<dbReference type="STRING" id="1314751.GCA_001591425_04380"/>
<gene>
    <name evidence="1" type="ORF">BC6307_03580</name>
</gene>
<dbReference type="Gene3D" id="2.40.360.20">
    <property type="match status" value="1"/>
</dbReference>
<evidence type="ECO:0000313" key="1">
    <source>
        <dbReference type="EMBL" id="AST90416.1"/>
    </source>
</evidence>
<evidence type="ECO:0000313" key="2">
    <source>
        <dbReference type="Proteomes" id="UP000215224"/>
    </source>
</evidence>
<dbReference type="AlphaFoldDB" id="A0A223KLZ0"/>
<dbReference type="EMBL" id="CP018866">
    <property type="protein sequence ID" value="AST90416.1"/>
    <property type="molecule type" value="Genomic_DNA"/>
</dbReference>
<reference evidence="1 2" key="1">
    <citation type="submission" date="2016-12" db="EMBL/GenBank/DDBJ databases">
        <title>The whole genome sequencing and assembly of Bacillus cohnii DSM 6307T strain.</title>
        <authorList>
            <person name="Lee Y.-J."/>
            <person name="Yi H."/>
            <person name="Bahn Y.-S."/>
            <person name="Kim J.F."/>
            <person name="Lee D.-W."/>
        </authorList>
    </citation>
    <scope>NUCLEOTIDE SEQUENCE [LARGE SCALE GENOMIC DNA]</scope>
    <source>
        <strain evidence="1 2">DSM 6307</strain>
    </source>
</reference>
<keyword evidence="2" id="KW-1185">Reference proteome</keyword>
<organism evidence="1 2">
    <name type="scientific">Sutcliffiella cohnii</name>
    <dbReference type="NCBI Taxonomy" id="33932"/>
    <lineage>
        <taxon>Bacteria</taxon>
        <taxon>Bacillati</taxon>
        <taxon>Bacillota</taxon>
        <taxon>Bacilli</taxon>
        <taxon>Bacillales</taxon>
        <taxon>Bacillaceae</taxon>
        <taxon>Sutcliffiella</taxon>
    </lineage>
</organism>
<name>A0A223KLZ0_9BACI</name>